<dbReference type="EMBL" id="BAAAPN010000044">
    <property type="protein sequence ID" value="GAA1758252.1"/>
    <property type="molecule type" value="Genomic_DNA"/>
</dbReference>
<organism evidence="1 2">
    <name type="scientific">Nostocoides vanveenii</name>
    <dbReference type="NCBI Taxonomy" id="330835"/>
    <lineage>
        <taxon>Bacteria</taxon>
        <taxon>Bacillati</taxon>
        <taxon>Actinomycetota</taxon>
        <taxon>Actinomycetes</taxon>
        <taxon>Micrococcales</taxon>
        <taxon>Intrasporangiaceae</taxon>
        <taxon>Nostocoides</taxon>
    </lineage>
</organism>
<keyword evidence="2" id="KW-1185">Reference proteome</keyword>
<proteinExistence type="predicted"/>
<protein>
    <submittedName>
        <fullName evidence="1">Uncharacterized protein</fullName>
    </submittedName>
</protein>
<evidence type="ECO:0000313" key="2">
    <source>
        <dbReference type="Proteomes" id="UP001501475"/>
    </source>
</evidence>
<comment type="caution">
    <text evidence="1">The sequence shown here is derived from an EMBL/GenBank/DDBJ whole genome shotgun (WGS) entry which is preliminary data.</text>
</comment>
<evidence type="ECO:0000313" key="1">
    <source>
        <dbReference type="EMBL" id="GAA1758252.1"/>
    </source>
</evidence>
<dbReference type="Proteomes" id="UP001501475">
    <property type="component" value="Unassembled WGS sequence"/>
</dbReference>
<sequence length="78" mass="8487">MSGSKFTVDLGGLQLTPILEERLDAQIRSSVLSALAQMEVPDLHGAIDFKELDGEIRGIYAVINEGLLQDLNSRGFGR</sequence>
<accession>A0ABN2KLA4</accession>
<reference evidence="1 2" key="1">
    <citation type="journal article" date="2019" name="Int. J. Syst. Evol. Microbiol.">
        <title>The Global Catalogue of Microorganisms (GCM) 10K type strain sequencing project: providing services to taxonomists for standard genome sequencing and annotation.</title>
        <authorList>
            <consortium name="The Broad Institute Genomics Platform"/>
            <consortium name="The Broad Institute Genome Sequencing Center for Infectious Disease"/>
            <person name="Wu L."/>
            <person name="Ma J."/>
        </authorList>
    </citation>
    <scope>NUCLEOTIDE SEQUENCE [LARGE SCALE GENOMIC DNA]</scope>
    <source>
        <strain evidence="1 2">JCM 15591</strain>
    </source>
</reference>
<dbReference type="RefSeq" id="WP_324388180.1">
    <property type="nucleotide sequence ID" value="NZ_BAAAPN010000044.1"/>
</dbReference>
<name>A0ABN2KLA4_9MICO</name>
<gene>
    <name evidence="1" type="ORF">GCM10009810_17280</name>
</gene>